<dbReference type="GO" id="GO:0003723">
    <property type="term" value="F:RNA binding"/>
    <property type="evidence" value="ECO:0007669"/>
    <property type="project" value="InterPro"/>
</dbReference>
<accession>A0A7T1LYN6</accession>
<keyword evidence="1 8" id="KW-0696">RNA-directed RNA polymerase</keyword>
<dbReference type="SUPFAM" id="SSF56672">
    <property type="entry name" value="DNA/RNA polymerases"/>
    <property type="match status" value="1"/>
</dbReference>
<evidence type="ECO:0000256" key="4">
    <source>
        <dbReference type="ARBA" id="ARBA00022741"/>
    </source>
</evidence>
<dbReference type="PRINTS" id="PR00914">
    <property type="entry name" value="LVIRUSRNAPOL"/>
</dbReference>
<evidence type="ECO:0000313" key="8">
    <source>
        <dbReference type="EMBL" id="QPN36933.1"/>
    </source>
</evidence>
<keyword evidence="2" id="KW-0808">Transferase</keyword>
<evidence type="ECO:0000256" key="6">
    <source>
        <dbReference type="ARBA" id="ARBA00048744"/>
    </source>
</evidence>
<reference evidence="8" key="1">
    <citation type="submission" date="2020-07" db="EMBL/GenBank/DDBJ databases">
        <authorList>
            <person name="Guo L."/>
            <person name="Lu X."/>
            <person name="Guo D."/>
        </authorList>
    </citation>
    <scope>NUCLEOTIDE SEQUENCE</scope>
    <source>
        <strain evidence="8">CHNss-1</strain>
    </source>
</reference>
<dbReference type="InterPro" id="IPR001205">
    <property type="entry name" value="RNA-dir_pol_C"/>
</dbReference>
<sequence>MRSAFMVVGDWLSKANFLECLNEVELSSSPGVPLLFVSPTNRGLLKNPDGTWRQDRVELLWQLVQNRIYGKQHADLIRVFIKEEPHTQEKLSQERYRLIYSVSLVDSLVDRMLFGSLASNIYSLYASVPSMVGWSPLYGGWRFINPNLWGYDKSAWEYSFSGYMAEDCFSILSSLVEADDMWHSVARRRFHELFVDVNLVTSSGIVVKQDLPGVMKSGSFLTILVNSLAQLYLDALASFEVGEDPDPDILIMGDDTIQNLMSDAKRRAIESFGVKLKDPIKGEFCGMIFNEDTSVEPVHVGKHLVRMLYTDPDDLEDLFRSYQLLYCKSKNFCRMKDIIRSVCPEAVVPPKWLFGIYDGPN</sequence>
<evidence type="ECO:0000256" key="1">
    <source>
        <dbReference type="ARBA" id="ARBA00022484"/>
    </source>
</evidence>
<protein>
    <submittedName>
        <fullName evidence="8">RNA-dependent RNA polymerase</fullName>
    </submittedName>
</protein>
<dbReference type="GO" id="GO:0006351">
    <property type="term" value="P:DNA-templated transcription"/>
    <property type="evidence" value="ECO:0007669"/>
    <property type="project" value="InterPro"/>
</dbReference>
<evidence type="ECO:0000256" key="2">
    <source>
        <dbReference type="ARBA" id="ARBA00022679"/>
    </source>
</evidence>
<evidence type="ECO:0000256" key="5">
    <source>
        <dbReference type="ARBA" id="ARBA00022953"/>
    </source>
</evidence>
<evidence type="ECO:0000259" key="7">
    <source>
        <dbReference type="Pfam" id="PF00680"/>
    </source>
</evidence>
<dbReference type="GO" id="GO:0000166">
    <property type="term" value="F:nucleotide binding"/>
    <property type="evidence" value="ECO:0007669"/>
    <property type="project" value="UniProtKB-KW"/>
</dbReference>
<dbReference type="GO" id="GO:0003968">
    <property type="term" value="F:RNA-directed RNA polymerase activity"/>
    <property type="evidence" value="ECO:0007669"/>
    <property type="project" value="UniProtKB-KW"/>
</dbReference>
<dbReference type="InterPro" id="IPR001795">
    <property type="entry name" value="RNA-dir_pol_luteovirus"/>
</dbReference>
<name>A0A7T1LYN6_9VIRU</name>
<evidence type="ECO:0000256" key="3">
    <source>
        <dbReference type="ARBA" id="ARBA00022695"/>
    </source>
</evidence>
<organism evidence="8">
    <name type="scientific">Xi'an sobemo-like virus</name>
    <dbReference type="NCBI Taxonomy" id="2789628"/>
    <lineage>
        <taxon>Viruses</taxon>
        <taxon>Riboviria</taxon>
        <taxon>Orthornavirae</taxon>
        <taxon>Pisuviricota</taxon>
        <taxon>Pisoniviricetes</taxon>
        <taxon>Sobelivirales</taxon>
        <taxon>Solemoviridae</taxon>
    </lineage>
</organism>
<dbReference type="EMBL" id="MT757478">
    <property type="protein sequence ID" value="QPN36933.1"/>
    <property type="molecule type" value="Genomic_RNA"/>
</dbReference>
<dbReference type="InterPro" id="IPR043502">
    <property type="entry name" value="DNA/RNA_pol_sf"/>
</dbReference>
<comment type="catalytic activity">
    <reaction evidence="6">
        <text>RNA(n) + a ribonucleoside 5'-triphosphate = RNA(n+1) + diphosphate</text>
        <dbReference type="Rhea" id="RHEA:21248"/>
        <dbReference type="Rhea" id="RHEA-COMP:14527"/>
        <dbReference type="Rhea" id="RHEA-COMP:17342"/>
        <dbReference type="ChEBI" id="CHEBI:33019"/>
        <dbReference type="ChEBI" id="CHEBI:61557"/>
        <dbReference type="ChEBI" id="CHEBI:140395"/>
        <dbReference type="EC" id="2.7.7.48"/>
    </reaction>
</comment>
<keyword evidence="3" id="KW-0548">Nucleotidyltransferase</keyword>
<keyword evidence="5" id="KW-0693">Viral RNA replication</keyword>
<feature type="domain" description="RNA-directed RNA polymerase C-terminal" evidence="7">
    <location>
        <begin position="15"/>
        <end position="257"/>
    </location>
</feature>
<proteinExistence type="predicted"/>
<dbReference type="Pfam" id="PF00680">
    <property type="entry name" value="RdRP_1"/>
    <property type="match status" value="1"/>
</dbReference>
<keyword evidence="4" id="KW-0547">Nucleotide-binding</keyword>